<dbReference type="AlphaFoldDB" id="A0A8X6TEI5"/>
<sequence>MWLAASVQPVNEDESLEHYPTQDSSRLKFKFQAYTRIEENWSFSIPWEFRVKLQANDVKYVKSLISRISCHTQSVEQCVKLVTAGICGATKTDGFIKSQKWNIDNLCLILTSKQNIVNNEFFSPRDGIKPDRSSLQGGLANDFCVKI</sequence>
<protein>
    <submittedName>
        <fullName evidence="1">Uncharacterized protein</fullName>
    </submittedName>
</protein>
<name>A0A8X6TEI5_NEPPI</name>
<gene>
    <name evidence="1" type="ORF">NPIL_487781</name>
</gene>
<comment type="caution">
    <text evidence="1">The sequence shown here is derived from an EMBL/GenBank/DDBJ whole genome shotgun (WGS) entry which is preliminary data.</text>
</comment>
<evidence type="ECO:0000313" key="2">
    <source>
        <dbReference type="Proteomes" id="UP000887013"/>
    </source>
</evidence>
<keyword evidence="2" id="KW-1185">Reference proteome</keyword>
<accession>A0A8X6TEI5</accession>
<evidence type="ECO:0000313" key="1">
    <source>
        <dbReference type="EMBL" id="GFT06414.1"/>
    </source>
</evidence>
<organism evidence="1 2">
    <name type="scientific">Nephila pilipes</name>
    <name type="common">Giant wood spider</name>
    <name type="synonym">Nephila maculata</name>
    <dbReference type="NCBI Taxonomy" id="299642"/>
    <lineage>
        <taxon>Eukaryota</taxon>
        <taxon>Metazoa</taxon>
        <taxon>Ecdysozoa</taxon>
        <taxon>Arthropoda</taxon>
        <taxon>Chelicerata</taxon>
        <taxon>Arachnida</taxon>
        <taxon>Araneae</taxon>
        <taxon>Araneomorphae</taxon>
        <taxon>Entelegynae</taxon>
        <taxon>Araneoidea</taxon>
        <taxon>Nephilidae</taxon>
        <taxon>Nephila</taxon>
    </lineage>
</organism>
<dbReference type="Proteomes" id="UP000887013">
    <property type="component" value="Unassembled WGS sequence"/>
</dbReference>
<dbReference type="EMBL" id="BMAW01056564">
    <property type="protein sequence ID" value="GFT06414.1"/>
    <property type="molecule type" value="Genomic_DNA"/>
</dbReference>
<reference evidence="1" key="1">
    <citation type="submission" date="2020-08" db="EMBL/GenBank/DDBJ databases">
        <title>Multicomponent nature underlies the extraordinary mechanical properties of spider dragline silk.</title>
        <authorList>
            <person name="Kono N."/>
            <person name="Nakamura H."/>
            <person name="Mori M."/>
            <person name="Yoshida Y."/>
            <person name="Ohtoshi R."/>
            <person name="Malay A.D."/>
            <person name="Moran D.A.P."/>
            <person name="Tomita M."/>
            <person name="Numata K."/>
            <person name="Arakawa K."/>
        </authorList>
    </citation>
    <scope>NUCLEOTIDE SEQUENCE</scope>
</reference>
<proteinExistence type="predicted"/>